<comment type="caution">
    <text evidence="1">The sequence shown here is derived from an EMBL/GenBank/DDBJ whole genome shotgun (WGS) entry which is preliminary data.</text>
</comment>
<reference evidence="1" key="1">
    <citation type="submission" date="2021-06" db="EMBL/GenBank/DDBJ databases">
        <authorList>
            <person name="Kallberg Y."/>
            <person name="Tangrot J."/>
            <person name="Rosling A."/>
        </authorList>
    </citation>
    <scope>NUCLEOTIDE SEQUENCE</scope>
    <source>
        <strain evidence="1">AU212A</strain>
    </source>
</reference>
<feature type="non-terminal residue" evidence="1">
    <location>
        <position position="141"/>
    </location>
</feature>
<evidence type="ECO:0000313" key="2">
    <source>
        <dbReference type="Proteomes" id="UP000789860"/>
    </source>
</evidence>
<sequence>MAPRYLLFFLFPLFLVSVISSQCVATVYPACYSGTACKCPQPPSALPQGEYCGGQIRCDPCHVYECNPQGGTCDYGYRDSCICAAVTTSATFLQSIGFQTILELINSCVVIAPLGLETFGGAEVVCAAIVGLGAAVLVEST</sequence>
<evidence type="ECO:0000313" key="1">
    <source>
        <dbReference type="EMBL" id="CAG8511702.1"/>
    </source>
</evidence>
<dbReference type="Proteomes" id="UP000789860">
    <property type="component" value="Unassembled WGS sequence"/>
</dbReference>
<dbReference type="EMBL" id="CAJVPM010004310">
    <property type="protein sequence ID" value="CAG8511702.1"/>
    <property type="molecule type" value="Genomic_DNA"/>
</dbReference>
<accession>A0ACA9L588</accession>
<keyword evidence="2" id="KW-1185">Reference proteome</keyword>
<organism evidence="1 2">
    <name type="scientific">Scutellospora calospora</name>
    <dbReference type="NCBI Taxonomy" id="85575"/>
    <lineage>
        <taxon>Eukaryota</taxon>
        <taxon>Fungi</taxon>
        <taxon>Fungi incertae sedis</taxon>
        <taxon>Mucoromycota</taxon>
        <taxon>Glomeromycotina</taxon>
        <taxon>Glomeromycetes</taxon>
        <taxon>Diversisporales</taxon>
        <taxon>Gigasporaceae</taxon>
        <taxon>Scutellospora</taxon>
    </lineage>
</organism>
<protein>
    <submittedName>
        <fullName evidence="1">6186_t:CDS:1</fullName>
    </submittedName>
</protein>
<proteinExistence type="predicted"/>
<name>A0ACA9L588_9GLOM</name>
<gene>
    <name evidence="1" type="ORF">SCALOS_LOCUS3686</name>
</gene>